<sequence length="168" mass="19424">MSDKLELLKSNTVLFTIELTKKSLSDWVVEDIIALNQDFEDIPLLDAELNSNQDIKRIKDFLKNEIKPLDEAVYEACLEELKEIKEDLTWQTSEDGALVLKLEDWVQDSRTHLERKGWSHVLVGRSLLNPTQLNIINTMQNLPEASSIKVEIEKLKPPVKPHYFLDNI</sequence>
<dbReference type="EMBL" id="BAABGX010000001">
    <property type="protein sequence ID" value="GAA4299306.1"/>
    <property type="molecule type" value="Genomic_DNA"/>
</dbReference>
<keyword evidence="2" id="KW-1185">Reference proteome</keyword>
<organism evidence="1 2">
    <name type="scientific">Nibribacter koreensis</name>
    <dbReference type="NCBI Taxonomy" id="1084519"/>
    <lineage>
        <taxon>Bacteria</taxon>
        <taxon>Pseudomonadati</taxon>
        <taxon>Bacteroidota</taxon>
        <taxon>Cytophagia</taxon>
        <taxon>Cytophagales</taxon>
        <taxon>Hymenobacteraceae</taxon>
        <taxon>Nibribacter</taxon>
    </lineage>
</organism>
<dbReference type="Proteomes" id="UP001501844">
    <property type="component" value="Unassembled WGS sequence"/>
</dbReference>
<gene>
    <name evidence="1" type="ORF">GCM10023183_08370</name>
</gene>
<name>A0ABP8FB52_9BACT</name>
<reference evidence="2" key="1">
    <citation type="journal article" date="2019" name="Int. J. Syst. Evol. Microbiol.">
        <title>The Global Catalogue of Microorganisms (GCM) 10K type strain sequencing project: providing services to taxonomists for standard genome sequencing and annotation.</title>
        <authorList>
            <consortium name="The Broad Institute Genomics Platform"/>
            <consortium name="The Broad Institute Genome Sequencing Center for Infectious Disease"/>
            <person name="Wu L."/>
            <person name="Ma J."/>
        </authorList>
    </citation>
    <scope>NUCLEOTIDE SEQUENCE [LARGE SCALE GENOMIC DNA]</scope>
    <source>
        <strain evidence="2">JCM 17917</strain>
    </source>
</reference>
<evidence type="ECO:0000313" key="2">
    <source>
        <dbReference type="Proteomes" id="UP001501844"/>
    </source>
</evidence>
<protein>
    <submittedName>
        <fullName evidence="1">Uncharacterized protein</fullName>
    </submittedName>
</protein>
<comment type="caution">
    <text evidence="1">The sequence shown here is derived from an EMBL/GenBank/DDBJ whole genome shotgun (WGS) entry which is preliminary data.</text>
</comment>
<evidence type="ECO:0000313" key="1">
    <source>
        <dbReference type="EMBL" id="GAA4299306.1"/>
    </source>
</evidence>
<dbReference type="RefSeq" id="WP_345162652.1">
    <property type="nucleotide sequence ID" value="NZ_BAABGX010000001.1"/>
</dbReference>
<proteinExistence type="predicted"/>
<accession>A0ABP8FB52</accession>